<protein>
    <submittedName>
        <fullName evidence="1">Uncharacterized protein</fullName>
    </submittedName>
</protein>
<reference evidence="1 2" key="1">
    <citation type="submission" date="2020-08" db="EMBL/GenBank/DDBJ databases">
        <title>Sequencing the genomes of 1000 actinobacteria strains.</title>
        <authorList>
            <person name="Klenk H.-P."/>
        </authorList>
    </citation>
    <scope>NUCLEOTIDE SEQUENCE [LARGE SCALE GENOMIC DNA]</scope>
    <source>
        <strain evidence="1 2">DSM 45823</strain>
    </source>
</reference>
<keyword evidence="2" id="KW-1185">Reference proteome</keyword>
<proteinExistence type="predicted"/>
<evidence type="ECO:0000313" key="2">
    <source>
        <dbReference type="Proteomes" id="UP000539313"/>
    </source>
</evidence>
<dbReference type="EMBL" id="JACJII010000001">
    <property type="protein sequence ID" value="MBA9005905.1"/>
    <property type="molecule type" value="Genomic_DNA"/>
</dbReference>
<sequence>MSAGAGVTIEGTGSPGNPYVISAEGAGLQVHDTPTVDMTLLGAGTDADPHILSAQARLSTAPGNLLTQGPDGLTVTCEDVQDCVGQTVADGLEYDDGSNQIRARVSTQAGNSLSIGPDGGLFAPEGGGATIITSDTPCIALDGDGAGTPLSATPIVDPAAGNLLQCGPAGMRAALTAGACGLTGDGTAAAPLAAKVAPWPYACDIAANAGGVYCDGTGQLRSEPRGKFTIVQADQQDVLPTPQPVPTGTAPTLQSQRTINVQNPDACRPALAIISVQLDVYFNFPGGGSAGSVWLDGDELQYLFNNGTSAVNGVHCQVVKFYRVTVPPGATVTHTFNVQLSRGNGGSQYREVTTWATAWIFAL</sequence>
<name>A0A7W3N1L9_9ACTN</name>
<dbReference type="AlphaFoldDB" id="A0A7W3N1L9"/>
<comment type="caution">
    <text evidence="1">The sequence shown here is derived from an EMBL/GenBank/DDBJ whole genome shotgun (WGS) entry which is preliminary data.</text>
</comment>
<dbReference type="RefSeq" id="WP_182706960.1">
    <property type="nucleotide sequence ID" value="NZ_JACJII010000001.1"/>
</dbReference>
<organism evidence="1 2">
    <name type="scientific">Thermomonospora cellulosilytica</name>
    <dbReference type="NCBI Taxonomy" id="1411118"/>
    <lineage>
        <taxon>Bacteria</taxon>
        <taxon>Bacillati</taxon>
        <taxon>Actinomycetota</taxon>
        <taxon>Actinomycetes</taxon>
        <taxon>Streptosporangiales</taxon>
        <taxon>Thermomonosporaceae</taxon>
        <taxon>Thermomonospora</taxon>
    </lineage>
</organism>
<gene>
    <name evidence="1" type="ORF">HNR21_004787</name>
</gene>
<dbReference type="Proteomes" id="UP000539313">
    <property type="component" value="Unassembled WGS sequence"/>
</dbReference>
<evidence type="ECO:0000313" key="1">
    <source>
        <dbReference type="EMBL" id="MBA9005905.1"/>
    </source>
</evidence>
<accession>A0A7W3N1L9</accession>